<sequence length="220" mass="25826">MEWFYQDILIDTPVTERNIEEMDISRISLMESVDRISYIAQYYCLSALFTGNRTLIQIPVYSNEHYHIIMNEIASNFKDIRIVSYSKKVTEVNLMSIKESTTEIIKKLIVDRNINQIAYDMYGSNITTDSSPREPHKLNWFSTHIHMISKLEMDENQSKLAKFLQESHLVNGDSFGVYVNGWAFNDSLKDRLAFRFLCSFCREIQFAVDKDNNVIELRCF</sequence>
<keyword evidence="2" id="KW-1185">Reference proteome</keyword>
<comment type="caution">
    <text evidence="1">The sequence shown here is derived from an EMBL/GenBank/DDBJ whole genome shotgun (WGS) entry which is preliminary data.</text>
</comment>
<proteinExistence type="predicted"/>
<dbReference type="Proteomes" id="UP001597180">
    <property type="component" value="Unassembled WGS sequence"/>
</dbReference>
<organism evidence="1 2">
    <name type="scientific">Paenibacillus vulneris</name>
    <dbReference type="NCBI Taxonomy" id="1133364"/>
    <lineage>
        <taxon>Bacteria</taxon>
        <taxon>Bacillati</taxon>
        <taxon>Bacillota</taxon>
        <taxon>Bacilli</taxon>
        <taxon>Bacillales</taxon>
        <taxon>Paenibacillaceae</taxon>
        <taxon>Paenibacillus</taxon>
    </lineage>
</organism>
<dbReference type="EMBL" id="JBHTLU010000015">
    <property type="protein sequence ID" value="MFD1221221.1"/>
    <property type="molecule type" value="Genomic_DNA"/>
</dbReference>
<dbReference type="RefSeq" id="WP_345590009.1">
    <property type="nucleotide sequence ID" value="NZ_BAABJG010000021.1"/>
</dbReference>
<name>A0ABW3UMV1_9BACL</name>
<protein>
    <submittedName>
        <fullName evidence="1">Uncharacterized protein</fullName>
    </submittedName>
</protein>
<accession>A0ABW3UMV1</accession>
<gene>
    <name evidence="1" type="ORF">ACFQ4B_13940</name>
</gene>
<reference evidence="2" key="1">
    <citation type="journal article" date="2019" name="Int. J. Syst. Evol. Microbiol.">
        <title>The Global Catalogue of Microorganisms (GCM) 10K type strain sequencing project: providing services to taxonomists for standard genome sequencing and annotation.</title>
        <authorList>
            <consortium name="The Broad Institute Genomics Platform"/>
            <consortium name="The Broad Institute Genome Sequencing Center for Infectious Disease"/>
            <person name="Wu L."/>
            <person name="Ma J."/>
        </authorList>
    </citation>
    <scope>NUCLEOTIDE SEQUENCE [LARGE SCALE GENOMIC DNA]</scope>
    <source>
        <strain evidence="2">CCUG 53270</strain>
    </source>
</reference>
<evidence type="ECO:0000313" key="2">
    <source>
        <dbReference type="Proteomes" id="UP001597180"/>
    </source>
</evidence>
<evidence type="ECO:0000313" key="1">
    <source>
        <dbReference type="EMBL" id="MFD1221221.1"/>
    </source>
</evidence>